<dbReference type="Gene3D" id="3.20.20.80">
    <property type="entry name" value="Glycosidases"/>
    <property type="match status" value="1"/>
</dbReference>
<comment type="caution">
    <text evidence="1">The sequence shown here is derived from an EMBL/GenBank/DDBJ whole genome shotgun (WGS) entry which is preliminary data.</text>
</comment>
<dbReference type="AlphaFoldDB" id="A0A952KHK4"/>
<dbReference type="EMBL" id="JAEKLZ010000422">
    <property type="protein sequence ID" value="MBW8728540.1"/>
    <property type="molecule type" value="Genomic_DNA"/>
</dbReference>
<proteinExistence type="predicted"/>
<dbReference type="GO" id="GO:0005992">
    <property type="term" value="P:trehalose biosynthetic process"/>
    <property type="evidence" value="ECO:0007669"/>
    <property type="project" value="TreeGrafter"/>
</dbReference>
<dbReference type="Gene3D" id="1.10.10.470">
    <property type="entry name" value="Maltooligosyl trehalose synthase, domain 4"/>
    <property type="match status" value="1"/>
</dbReference>
<gene>
    <name evidence="1" type="ORF">JF625_25775</name>
</gene>
<evidence type="ECO:0000313" key="1">
    <source>
        <dbReference type="EMBL" id="MBW8728540.1"/>
    </source>
</evidence>
<reference evidence="1" key="1">
    <citation type="submission" date="2020-06" db="EMBL/GenBank/DDBJ databases">
        <title>Stable isotope informed genome-resolved metagenomics uncovers potential trophic interactions in rhizosphere soil.</title>
        <authorList>
            <person name="Starr E.P."/>
            <person name="Shi S."/>
            <person name="Blazewicz S.J."/>
            <person name="Koch B.J."/>
            <person name="Probst A.J."/>
            <person name="Hungate B.A."/>
            <person name="Pett-Ridge J."/>
            <person name="Firestone M.K."/>
            <person name="Banfield J.F."/>
        </authorList>
    </citation>
    <scope>NUCLEOTIDE SEQUENCE</scope>
    <source>
        <strain evidence="1">YM_69_17</strain>
    </source>
</reference>
<name>A0A952KHK4_9PROT</name>
<evidence type="ECO:0000313" key="2">
    <source>
        <dbReference type="Proteomes" id="UP000700706"/>
    </source>
</evidence>
<dbReference type="GO" id="GO:0030980">
    <property type="term" value="P:alpha-glucan catabolic process"/>
    <property type="evidence" value="ECO:0007669"/>
    <property type="project" value="TreeGrafter"/>
</dbReference>
<dbReference type="SUPFAM" id="SSF51445">
    <property type="entry name" value="(Trans)glycosidases"/>
    <property type="match status" value="1"/>
</dbReference>
<dbReference type="PANTHER" id="PTHR10357">
    <property type="entry name" value="ALPHA-AMYLASE FAMILY MEMBER"/>
    <property type="match status" value="1"/>
</dbReference>
<evidence type="ECO:0008006" key="3">
    <source>
        <dbReference type="Google" id="ProtNLM"/>
    </source>
</evidence>
<accession>A0A952KHK4</accession>
<dbReference type="InterPro" id="IPR017853">
    <property type="entry name" value="GH"/>
</dbReference>
<dbReference type="Proteomes" id="UP000700706">
    <property type="component" value="Unassembled WGS sequence"/>
</dbReference>
<dbReference type="InterPro" id="IPR013797">
    <property type="entry name" value="Maltooligo_trehalose_synth_4"/>
</dbReference>
<dbReference type="GO" id="GO:0047470">
    <property type="term" value="F:(1,4)-alpha-D-glucan 1-alpha-D-glucosylmutase activity"/>
    <property type="evidence" value="ECO:0007669"/>
    <property type="project" value="TreeGrafter"/>
</dbReference>
<sequence>MPSRRHEHLFTQTVLGTWPAGGPDKDYADRIVAYLLKAAREGKDETGWTDPDQAYEAGLERFIRAALDPSGPFPAAIAPFAERLARIGAVNGLAQLAMQMTLPGVPDLYQGTEEWDLSLVDPDNRRPVDWDRLARQLEQVAEADPDELAAAWPDARIKHWLAARLLRLRREDPELFARGDYATVPAQGPAAAHVMAWRRSLDGRHLVVAVPRLVAGKLNGALGLTGFDGTALTLPDGHSVGDDVRGNEGSRADLGPVFGRLPVFLHRVGDRNGQ</sequence>
<protein>
    <recommendedName>
        <fullName evidence="3">Malto-oligosyltrehalose synthase</fullName>
    </recommendedName>
</protein>
<organism evidence="1 2">
    <name type="scientific">Inquilinus limosus</name>
    <dbReference type="NCBI Taxonomy" id="171674"/>
    <lineage>
        <taxon>Bacteria</taxon>
        <taxon>Pseudomonadati</taxon>
        <taxon>Pseudomonadota</taxon>
        <taxon>Alphaproteobacteria</taxon>
        <taxon>Rhodospirillales</taxon>
        <taxon>Rhodospirillaceae</taxon>
        <taxon>Inquilinus</taxon>
    </lineage>
</organism>
<dbReference type="PANTHER" id="PTHR10357:SF216">
    <property type="entry name" value="MALTOOLIGOSYL TREHALOSE SYNTHASE-RELATED"/>
    <property type="match status" value="1"/>
</dbReference>